<keyword evidence="2" id="KW-1185">Reference proteome</keyword>
<proteinExistence type="predicted"/>
<evidence type="ECO:0000313" key="2">
    <source>
        <dbReference type="Proteomes" id="UP001163046"/>
    </source>
</evidence>
<name>A0A9W9ZB97_9CNID</name>
<protein>
    <submittedName>
        <fullName evidence="1">Uncharacterized protein</fullName>
    </submittedName>
</protein>
<dbReference type="EMBL" id="MU826368">
    <property type="protein sequence ID" value="KAJ7378190.1"/>
    <property type="molecule type" value="Genomic_DNA"/>
</dbReference>
<sequence length="83" mass="9535">MDTKSTLNAEISFISVEFKVSNGCITEDKEESNYGRRYRQLKLVTSKANVIEVKRYNNGEAYSRTTSVDKRTLEKHINPTAMK</sequence>
<evidence type="ECO:0000313" key="1">
    <source>
        <dbReference type="EMBL" id="KAJ7378190.1"/>
    </source>
</evidence>
<dbReference type="OrthoDB" id="6010793at2759"/>
<organism evidence="1 2">
    <name type="scientific">Desmophyllum pertusum</name>
    <dbReference type="NCBI Taxonomy" id="174260"/>
    <lineage>
        <taxon>Eukaryota</taxon>
        <taxon>Metazoa</taxon>
        <taxon>Cnidaria</taxon>
        <taxon>Anthozoa</taxon>
        <taxon>Hexacorallia</taxon>
        <taxon>Scleractinia</taxon>
        <taxon>Caryophylliina</taxon>
        <taxon>Caryophylliidae</taxon>
        <taxon>Desmophyllum</taxon>
    </lineage>
</organism>
<dbReference type="Proteomes" id="UP001163046">
    <property type="component" value="Unassembled WGS sequence"/>
</dbReference>
<accession>A0A9W9ZB97</accession>
<dbReference type="AlphaFoldDB" id="A0A9W9ZB97"/>
<comment type="caution">
    <text evidence="1">The sequence shown here is derived from an EMBL/GenBank/DDBJ whole genome shotgun (WGS) entry which is preliminary data.</text>
</comment>
<reference evidence="1" key="1">
    <citation type="submission" date="2023-01" db="EMBL/GenBank/DDBJ databases">
        <title>Genome assembly of the deep-sea coral Lophelia pertusa.</title>
        <authorList>
            <person name="Herrera S."/>
            <person name="Cordes E."/>
        </authorList>
    </citation>
    <scope>NUCLEOTIDE SEQUENCE</scope>
    <source>
        <strain evidence="1">USNM1676648</strain>
        <tissue evidence="1">Polyp</tissue>
    </source>
</reference>
<gene>
    <name evidence="1" type="ORF">OS493_024137</name>
</gene>